<keyword evidence="11 12" id="KW-0472">Membrane</keyword>
<dbReference type="PANTHER" id="PTHR43711">
    <property type="entry name" value="TWO-COMPONENT HISTIDINE KINASE"/>
    <property type="match status" value="1"/>
</dbReference>
<evidence type="ECO:0000256" key="12">
    <source>
        <dbReference type="SAM" id="Phobius"/>
    </source>
</evidence>
<evidence type="ECO:0000256" key="11">
    <source>
        <dbReference type="ARBA" id="ARBA00023136"/>
    </source>
</evidence>
<dbReference type="PRINTS" id="PR00344">
    <property type="entry name" value="BCTRLSENSOR"/>
</dbReference>
<proteinExistence type="predicted"/>
<comment type="subcellular location">
    <subcellularLocation>
        <location evidence="2">Cell membrane</location>
    </subcellularLocation>
</comment>
<evidence type="ECO:0000256" key="1">
    <source>
        <dbReference type="ARBA" id="ARBA00000085"/>
    </source>
</evidence>
<comment type="catalytic activity">
    <reaction evidence="1">
        <text>ATP + protein L-histidine = ADP + protein N-phospho-L-histidine.</text>
        <dbReference type="EC" id="2.7.13.3"/>
    </reaction>
</comment>
<organism evidence="14 15">
    <name type="scientific">Chryseolinea serpens</name>
    <dbReference type="NCBI Taxonomy" id="947013"/>
    <lineage>
        <taxon>Bacteria</taxon>
        <taxon>Pseudomonadati</taxon>
        <taxon>Bacteroidota</taxon>
        <taxon>Cytophagia</taxon>
        <taxon>Cytophagales</taxon>
        <taxon>Fulvivirgaceae</taxon>
        <taxon>Chryseolinea</taxon>
    </lineage>
</organism>
<dbReference type="AlphaFoldDB" id="A0A1M5XMC5"/>
<dbReference type="CDD" id="cd16922">
    <property type="entry name" value="HATPase_EvgS-ArcB-TorS-like"/>
    <property type="match status" value="1"/>
</dbReference>
<evidence type="ECO:0000256" key="5">
    <source>
        <dbReference type="ARBA" id="ARBA00022553"/>
    </source>
</evidence>
<dbReference type="Gene3D" id="1.10.287.130">
    <property type="match status" value="1"/>
</dbReference>
<dbReference type="SUPFAM" id="SSF55874">
    <property type="entry name" value="ATPase domain of HSP90 chaperone/DNA topoisomerase II/histidine kinase"/>
    <property type="match status" value="1"/>
</dbReference>
<name>A0A1M5XMC5_9BACT</name>
<dbReference type="GO" id="GO:0005886">
    <property type="term" value="C:plasma membrane"/>
    <property type="evidence" value="ECO:0007669"/>
    <property type="project" value="UniProtKB-SubCell"/>
</dbReference>
<dbReference type="EMBL" id="FQWQ01000006">
    <property type="protein sequence ID" value="SHI01005.1"/>
    <property type="molecule type" value="Genomic_DNA"/>
</dbReference>
<keyword evidence="9" id="KW-0067">ATP-binding</keyword>
<keyword evidence="5" id="KW-0597">Phosphoprotein</keyword>
<dbReference type="InterPro" id="IPR036097">
    <property type="entry name" value="HisK_dim/P_sf"/>
</dbReference>
<dbReference type="OrthoDB" id="9811889at2"/>
<feature type="transmembrane region" description="Helical" evidence="12">
    <location>
        <begin position="27"/>
        <end position="48"/>
    </location>
</feature>
<evidence type="ECO:0000256" key="4">
    <source>
        <dbReference type="ARBA" id="ARBA00022475"/>
    </source>
</evidence>
<protein>
    <recommendedName>
        <fullName evidence="3">histidine kinase</fullName>
        <ecNumber evidence="3">2.7.13.3</ecNumber>
    </recommendedName>
</protein>
<dbReference type="PROSITE" id="PS50109">
    <property type="entry name" value="HIS_KIN"/>
    <property type="match status" value="1"/>
</dbReference>
<feature type="transmembrane region" description="Helical" evidence="12">
    <location>
        <begin position="105"/>
        <end position="138"/>
    </location>
</feature>
<dbReference type="GO" id="GO:0000155">
    <property type="term" value="F:phosphorelay sensor kinase activity"/>
    <property type="evidence" value="ECO:0007669"/>
    <property type="project" value="InterPro"/>
</dbReference>
<evidence type="ECO:0000313" key="14">
    <source>
        <dbReference type="EMBL" id="SHI01005.1"/>
    </source>
</evidence>
<dbReference type="SUPFAM" id="SSF47384">
    <property type="entry name" value="Homodimeric domain of signal transducing histidine kinase"/>
    <property type="match status" value="1"/>
</dbReference>
<dbReference type="RefSeq" id="WP_073143301.1">
    <property type="nucleotide sequence ID" value="NZ_FQWQ01000006.1"/>
</dbReference>
<reference evidence="14 15" key="1">
    <citation type="submission" date="2016-11" db="EMBL/GenBank/DDBJ databases">
        <authorList>
            <person name="Jaros S."/>
            <person name="Januszkiewicz K."/>
            <person name="Wedrychowicz H."/>
        </authorList>
    </citation>
    <scope>NUCLEOTIDE SEQUENCE [LARGE SCALE GENOMIC DNA]</scope>
    <source>
        <strain evidence="14 15">DSM 24574</strain>
    </source>
</reference>
<dbReference type="Gene3D" id="3.30.565.10">
    <property type="entry name" value="Histidine kinase-like ATPase, C-terminal domain"/>
    <property type="match status" value="1"/>
</dbReference>
<keyword evidence="12" id="KW-1133">Transmembrane helix</keyword>
<keyword evidence="12" id="KW-0812">Transmembrane</keyword>
<dbReference type="Pfam" id="PF00512">
    <property type="entry name" value="HisKA"/>
    <property type="match status" value="1"/>
</dbReference>
<evidence type="ECO:0000313" key="15">
    <source>
        <dbReference type="Proteomes" id="UP000184212"/>
    </source>
</evidence>
<keyword evidence="7" id="KW-0547">Nucleotide-binding</keyword>
<feature type="transmembrane region" description="Helical" evidence="12">
    <location>
        <begin position="54"/>
        <end position="72"/>
    </location>
</feature>
<evidence type="ECO:0000256" key="10">
    <source>
        <dbReference type="ARBA" id="ARBA00023012"/>
    </source>
</evidence>
<dbReference type="InterPro" id="IPR003661">
    <property type="entry name" value="HisK_dim/P_dom"/>
</dbReference>
<keyword evidence="15" id="KW-1185">Reference proteome</keyword>
<dbReference type="Pfam" id="PF02518">
    <property type="entry name" value="HATPase_c"/>
    <property type="match status" value="1"/>
</dbReference>
<evidence type="ECO:0000259" key="13">
    <source>
        <dbReference type="PROSITE" id="PS50109"/>
    </source>
</evidence>
<dbReference type="FunFam" id="3.30.565.10:FF:000023">
    <property type="entry name" value="PAS domain-containing sensor histidine kinase"/>
    <property type="match status" value="1"/>
</dbReference>
<dbReference type="CDD" id="cd00082">
    <property type="entry name" value="HisKA"/>
    <property type="match status" value="1"/>
</dbReference>
<dbReference type="SMART" id="SM00388">
    <property type="entry name" value="HisKA"/>
    <property type="match status" value="1"/>
</dbReference>
<dbReference type="GO" id="GO:0005524">
    <property type="term" value="F:ATP binding"/>
    <property type="evidence" value="ECO:0007669"/>
    <property type="project" value="UniProtKB-KW"/>
</dbReference>
<feature type="domain" description="Histidine kinase" evidence="13">
    <location>
        <begin position="220"/>
        <end position="435"/>
    </location>
</feature>
<dbReference type="EC" id="2.7.13.3" evidence="3"/>
<keyword evidence="6" id="KW-0808">Transferase</keyword>
<dbReference type="InterPro" id="IPR050736">
    <property type="entry name" value="Sensor_HK_Regulatory"/>
</dbReference>
<keyword evidence="8 14" id="KW-0418">Kinase</keyword>
<evidence type="ECO:0000256" key="6">
    <source>
        <dbReference type="ARBA" id="ARBA00022679"/>
    </source>
</evidence>
<evidence type="ECO:0000256" key="2">
    <source>
        <dbReference type="ARBA" id="ARBA00004236"/>
    </source>
</evidence>
<dbReference type="InterPro" id="IPR004358">
    <property type="entry name" value="Sig_transdc_His_kin-like_C"/>
</dbReference>
<sequence>MNFLREYFIGDYLRSEPDVLKQASIRLVFNIVLLSVLCMVLVFFVYLAEGFHYQLIKTIVLIVLFSSALFYIRAVRSITVISHILVLVSWANDVINIYLFDDFTFFIAMIAICNIIFAFHTLGSKAGIFYSALHFIPIFIHQFGKYRGYQMGSRTPQQLVFLEVMVTLFIVTFIICYMVYHYHRAFEVAKSSIRRSVEDLQKAKELAEEMNRLKTNFLSNMSHEIRTPINGILGISQVIEMETENEEIRHYVQLQQQSGRRLLNTITSILELSRIEAERRQLTLNVIDVNKLVRDCMNSLESMAKNKGLQFTFYPYHELLQCLSDETMLYQVVNNVVGNAIKFTSKGKVQVYTERIKTKIHIRVSDTGIGISEEFLPRIFNSFEQESSGRSRHFEGSGLGLSISRKYIELLGGEILVQSVKDQGSQFEIVLPSYKKS</sequence>
<evidence type="ECO:0000256" key="8">
    <source>
        <dbReference type="ARBA" id="ARBA00022777"/>
    </source>
</evidence>
<evidence type="ECO:0000256" key="7">
    <source>
        <dbReference type="ARBA" id="ARBA00022741"/>
    </source>
</evidence>
<accession>A0A1M5XMC5</accession>
<keyword evidence="10" id="KW-0902">Two-component regulatory system</keyword>
<dbReference type="InterPro" id="IPR036890">
    <property type="entry name" value="HATPase_C_sf"/>
</dbReference>
<dbReference type="InterPro" id="IPR005467">
    <property type="entry name" value="His_kinase_dom"/>
</dbReference>
<keyword evidence="4" id="KW-1003">Cell membrane</keyword>
<dbReference type="Proteomes" id="UP000184212">
    <property type="component" value="Unassembled WGS sequence"/>
</dbReference>
<dbReference type="STRING" id="947013.SAMN04488109_6744"/>
<gene>
    <name evidence="14" type="ORF">SAMN04488109_6744</name>
</gene>
<dbReference type="InterPro" id="IPR003594">
    <property type="entry name" value="HATPase_dom"/>
</dbReference>
<dbReference type="SMART" id="SM00387">
    <property type="entry name" value="HATPase_c"/>
    <property type="match status" value="1"/>
</dbReference>
<feature type="transmembrane region" description="Helical" evidence="12">
    <location>
        <begin position="159"/>
        <end position="180"/>
    </location>
</feature>
<evidence type="ECO:0000256" key="9">
    <source>
        <dbReference type="ARBA" id="ARBA00022840"/>
    </source>
</evidence>
<evidence type="ECO:0000256" key="3">
    <source>
        <dbReference type="ARBA" id="ARBA00012438"/>
    </source>
</evidence>
<dbReference type="PANTHER" id="PTHR43711:SF26">
    <property type="entry name" value="SENSOR HISTIDINE KINASE RCSC"/>
    <property type="match status" value="1"/>
</dbReference>